<evidence type="ECO:0000259" key="17">
    <source>
        <dbReference type="PROSITE" id="PS51194"/>
    </source>
</evidence>
<reference evidence="19" key="1">
    <citation type="thesis" date="2020" institute="ProQuest LLC" country="789 East Eisenhower Parkway, Ann Arbor, MI, USA">
        <title>Comparative Genomics and Chromosome Evolution.</title>
        <authorList>
            <person name="Mudd A.B."/>
        </authorList>
    </citation>
    <scope>NUCLEOTIDE SEQUENCE</scope>
    <source>
        <strain evidence="19">237g6f4</strain>
        <tissue evidence="19">Blood</tissue>
    </source>
</reference>
<evidence type="ECO:0000256" key="13">
    <source>
        <dbReference type="ARBA" id="ARBA00022884"/>
    </source>
</evidence>
<dbReference type="InterPro" id="IPR021673">
    <property type="entry name" value="RLR_CTR"/>
</dbReference>
<accession>A0AAV7B3D1</accession>
<keyword evidence="4" id="KW-0963">Cytoplasm</keyword>
<dbReference type="PANTHER" id="PTHR14074">
    <property type="entry name" value="HELICASE WITH DEATH DOMAIN-RELATED"/>
    <property type="match status" value="1"/>
</dbReference>
<feature type="domain" description="Helicase ATP-binding" evidence="16">
    <location>
        <begin position="11"/>
        <end position="199"/>
    </location>
</feature>
<keyword evidence="10" id="KW-0862">Zinc</keyword>
<feature type="domain" description="Helicase C-terminal" evidence="17">
    <location>
        <begin position="362"/>
        <end position="522"/>
    </location>
</feature>
<keyword evidence="20" id="KW-1185">Reference proteome</keyword>
<comment type="similarity">
    <text evidence="2">Belongs to the helicase family. RLR subfamily.</text>
</comment>
<evidence type="ECO:0000256" key="1">
    <source>
        <dbReference type="ARBA" id="ARBA00004496"/>
    </source>
</evidence>
<feature type="domain" description="RLR CTR" evidence="18">
    <location>
        <begin position="552"/>
        <end position="680"/>
    </location>
</feature>
<dbReference type="GO" id="GO:0002753">
    <property type="term" value="P:cytoplasmic pattern recognition receptor signaling pathway"/>
    <property type="evidence" value="ECO:0007669"/>
    <property type="project" value="TreeGrafter"/>
</dbReference>
<dbReference type="SMART" id="SM00490">
    <property type="entry name" value="HELICc"/>
    <property type="match status" value="1"/>
</dbReference>
<protein>
    <recommendedName>
        <fullName evidence="3">RNA helicase</fullName>
        <ecNumber evidence="3">3.6.4.13</ecNumber>
    </recommendedName>
</protein>
<dbReference type="Proteomes" id="UP000824782">
    <property type="component" value="Unassembled WGS sequence"/>
</dbReference>
<dbReference type="GO" id="GO:0005737">
    <property type="term" value="C:cytoplasm"/>
    <property type="evidence" value="ECO:0007669"/>
    <property type="project" value="UniProtKB-SubCell"/>
</dbReference>
<comment type="subcellular location">
    <subcellularLocation>
        <location evidence="1">Cytoplasm</location>
    </subcellularLocation>
</comment>
<evidence type="ECO:0000256" key="10">
    <source>
        <dbReference type="ARBA" id="ARBA00022833"/>
    </source>
</evidence>
<dbReference type="GO" id="GO:0016787">
    <property type="term" value="F:hydrolase activity"/>
    <property type="evidence" value="ECO:0007669"/>
    <property type="project" value="UniProtKB-KW"/>
</dbReference>
<name>A0AAV7B3D1_ENGPU</name>
<dbReference type="InterPro" id="IPR001650">
    <property type="entry name" value="Helicase_C-like"/>
</dbReference>
<dbReference type="SUPFAM" id="SSF52540">
    <property type="entry name" value="P-loop containing nucleoside triphosphate hydrolases"/>
    <property type="match status" value="2"/>
</dbReference>
<evidence type="ECO:0000256" key="5">
    <source>
        <dbReference type="ARBA" id="ARBA00022588"/>
    </source>
</evidence>
<dbReference type="InterPro" id="IPR006935">
    <property type="entry name" value="Helicase/UvrB_N"/>
</dbReference>
<gene>
    <name evidence="19" type="ORF">GDO81_013067</name>
</gene>
<keyword evidence="5" id="KW-0399">Innate immunity</keyword>
<dbReference type="GO" id="GO:0003677">
    <property type="term" value="F:DNA binding"/>
    <property type="evidence" value="ECO:0007669"/>
    <property type="project" value="InterPro"/>
</dbReference>
<dbReference type="Pfam" id="PF00271">
    <property type="entry name" value="Helicase_C"/>
    <property type="match status" value="1"/>
</dbReference>
<dbReference type="AlphaFoldDB" id="A0AAV7B3D1"/>
<evidence type="ECO:0000256" key="2">
    <source>
        <dbReference type="ARBA" id="ARBA00006866"/>
    </source>
</evidence>
<keyword evidence="11" id="KW-0067">ATP-binding</keyword>
<dbReference type="Gene3D" id="2.170.150.30">
    <property type="entry name" value="RIG-I-like receptor, C-terminal regulatory domain"/>
    <property type="match status" value="1"/>
</dbReference>
<keyword evidence="6" id="KW-0479">Metal-binding</keyword>
<evidence type="ECO:0000256" key="14">
    <source>
        <dbReference type="ARBA" id="ARBA00023118"/>
    </source>
</evidence>
<evidence type="ECO:0000313" key="20">
    <source>
        <dbReference type="Proteomes" id="UP000824782"/>
    </source>
</evidence>
<dbReference type="GO" id="GO:0003727">
    <property type="term" value="F:single-stranded RNA binding"/>
    <property type="evidence" value="ECO:0007669"/>
    <property type="project" value="TreeGrafter"/>
</dbReference>
<dbReference type="GO" id="GO:0003725">
    <property type="term" value="F:double-stranded RNA binding"/>
    <property type="evidence" value="ECO:0007669"/>
    <property type="project" value="TreeGrafter"/>
</dbReference>
<dbReference type="GO" id="GO:0005524">
    <property type="term" value="F:ATP binding"/>
    <property type="evidence" value="ECO:0007669"/>
    <property type="project" value="UniProtKB-KW"/>
</dbReference>
<evidence type="ECO:0000256" key="9">
    <source>
        <dbReference type="ARBA" id="ARBA00022806"/>
    </source>
</evidence>
<keyword evidence="7" id="KW-0547">Nucleotide-binding</keyword>
<evidence type="ECO:0000313" key="19">
    <source>
        <dbReference type="EMBL" id="KAG8566033.1"/>
    </source>
</evidence>
<dbReference type="GO" id="GO:0003724">
    <property type="term" value="F:RNA helicase activity"/>
    <property type="evidence" value="ECO:0007669"/>
    <property type="project" value="UniProtKB-EC"/>
</dbReference>
<evidence type="ECO:0000256" key="12">
    <source>
        <dbReference type="ARBA" id="ARBA00022859"/>
    </source>
</evidence>
<dbReference type="GO" id="GO:0039536">
    <property type="term" value="P:negative regulation of RIG-I signaling pathway"/>
    <property type="evidence" value="ECO:0007669"/>
    <property type="project" value="TreeGrafter"/>
</dbReference>
<dbReference type="InterPro" id="IPR014001">
    <property type="entry name" value="Helicase_ATP-bd"/>
</dbReference>
<sequence>MELRDYQWEVIGPALEGKNIIIWLPTGTGKTRAALYVAMRHLEMQSNAKVAMIVNKLCTASSSILQVHLVHQHYSKEFQPHLKDKFKIIPISGDSETKCFFANFVKDSDIVICTAQILYNALQSDSEEKHVELTDFTLLIIDECHHTQKDAIYNKLMEVYLQKKFTGHRKLPQILGLTASPGTGGASTFEKAVDHILMICANLDTWRIMSPQISIKDLEAKVKQPIKQYDLVPERDKDPFGDKLKELMTTIHQYLGEHEFNTDFGTQMYEQKVVEMEKHGAETVDRRKRTCAMHLRKYNDALFLHDTVRMKDAYDFLEEFYILEKFVKDSRDETDVFLYRLFNGNSNELLELSSNIEYENPKLKRLEEILEKHFQSSSNSRGLIFTCTRQSTTYLLQWINSNESLKGLNIKAAILTGAGSNQSKHMTQNEQKDVIQKFRKGFLNLLISTSVAEEGFDIPECNIVVRYGLMTNEISMVQARGRARAEDSCYSFLAKSGGRESQREMTNESLEDLMNQAIKYVQNIPEREYQEKIKHLQRESLTERMMKQAKEESKKKFSASDVQMDCRNCPAAVAYGSDIRVVEGTHHVNINPEFKVYYEEYTEPVDLGKKMEEWVPGGAIRCHFCKENWGMMMIYRGMTSLPILSIKNFVLKTPEGRQTCKKWKAVPFHVERFNFSSYNKGYFSDSDDE</sequence>
<evidence type="ECO:0000256" key="3">
    <source>
        <dbReference type="ARBA" id="ARBA00012552"/>
    </source>
</evidence>
<dbReference type="GO" id="GO:0140374">
    <property type="term" value="P:antiviral innate immune response"/>
    <property type="evidence" value="ECO:0007669"/>
    <property type="project" value="TreeGrafter"/>
</dbReference>
<keyword evidence="12" id="KW-0391">Immunity</keyword>
<dbReference type="InterPro" id="IPR038557">
    <property type="entry name" value="RLR_C_sf"/>
</dbReference>
<keyword evidence="9" id="KW-0347">Helicase</keyword>
<dbReference type="EMBL" id="WNYA01000006">
    <property type="protein sequence ID" value="KAG8566033.1"/>
    <property type="molecule type" value="Genomic_DNA"/>
</dbReference>
<evidence type="ECO:0000259" key="16">
    <source>
        <dbReference type="PROSITE" id="PS51192"/>
    </source>
</evidence>
<comment type="catalytic activity">
    <reaction evidence="15">
        <text>ATP + H2O = ADP + phosphate + H(+)</text>
        <dbReference type="Rhea" id="RHEA:13065"/>
        <dbReference type="ChEBI" id="CHEBI:15377"/>
        <dbReference type="ChEBI" id="CHEBI:15378"/>
        <dbReference type="ChEBI" id="CHEBI:30616"/>
        <dbReference type="ChEBI" id="CHEBI:43474"/>
        <dbReference type="ChEBI" id="CHEBI:456216"/>
        <dbReference type="EC" id="3.6.4.13"/>
    </reaction>
    <physiologicalReaction direction="left-to-right" evidence="15">
        <dbReference type="Rhea" id="RHEA:13066"/>
    </physiologicalReaction>
</comment>
<evidence type="ECO:0000256" key="4">
    <source>
        <dbReference type="ARBA" id="ARBA00022490"/>
    </source>
</evidence>
<dbReference type="PROSITE" id="PS51192">
    <property type="entry name" value="HELICASE_ATP_BIND_1"/>
    <property type="match status" value="1"/>
</dbReference>
<evidence type="ECO:0000256" key="6">
    <source>
        <dbReference type="ARBA" id="ARBA00022723"/>
    </source>
</evidence>
<dbReference type="InterPro" id="IPR041204">
    <property type="entry name" value="RIG-I-like_C"/>
</dbReference>
<keyword evidence="8" id="KW-0378">Hydrolase</keyword>
<dbReference type="InterPro" id="IPR051363">
    <property type="entry name" value="RLR_Helicase"/>
</dbReference>
<dbReference type="PROSITE" id="PS51789">
    <property type="entry name" value="RLR_CTR"/>
    <property type="match status" value="1"/>
</dbReference>
<keyword evidence="13" id="KW-0694">RNA-binding</keyword>
<evidence type="ECO:0000256" key="7">
    <source>
        <dbReference type="ARBA" id="ARBA00022741"/>
    </source>
</evidence>
<dbReference type="SMART" id="SM00487">
    <property type="entry name" value="DEXDc"/>
    <property type="match status" value="1"/>
</dbReference>
<evidence type="ECO:0000256" key="15">
    <source>
        <dbReference type="ARBA" id="ARBA00049390"/>
    </source>
</evidence>
<dbReference type="Pfam" id="PF04851">
    <property type="entry name" value="ResIII"/>
    <property type="match status" value="1"/>
</dbReference>
<dbReference type="Gene3D" id="3.40.50.300">
    <property type="entry name" value="P-loop containing nucleotide triphosphate hydrolases"/>
    <property type="match status" value="2"/>
</dbReference>
<dbReference type="PROSITE" id="PS51194">
    <property type="entry name" value="HELICASE_CTER"/>
    <property type="match status" value="1"/>
</dbReference>
<dbReference type="GO" id="GO:0008270">
    <property type="term" value="F:zinc ion binding"/>
    <property type="evidence" value="ECO:0007669"/>
    <property type="project" value="TreeGrafter"/>
</dbReference>
<organism evidence="19 20">
    <name type="scientific">Engystomops pustulosus</name>
    <name type="common">Tungara frog</name>
    <name type="synonym">Physalaemus pustulosus</name>
    <dbReference type="NCBI Taxonomy" id="76066"/>
    <lineage>
        <taxon>Eukaryota</taxon>
        <taxon>Metazoa</taxon>
        <taxon>Chordata</taxon>
        <taxon>Craniata</taxon>
        <taxon>Vertebrata</taxon>
        <taxon>Euteleostomi</taxon>
        <taxon>Amphibia</taxon>
        <taxon>Batrachia</taxon>
        <taxon>Anura</taxon>
        <taxon>Neobatrachia</taxon>
        <taxon>Hyloidea</taxon>
        <taxon>Leptodactylidae</taxon>
        <taxon>Leiuperinae</taxon>
        <taxon>Engystomops</taxon>
    </lineage>
</organism>
<evidence type="ECO:0000256" key="8">
    <source>
        <dbReference type="ARBA" id="ARBA00022801"/>
    </source>
</evidence>
<evidence type="ECO:0000256" key="11">
    <source>
        <dbReference type="ARBA" id="ARBA00022840"/>
    </source>
</evidence>
<comment type="caution">
    <text evidence="19">The sequence shown here is derived from an EMBL/GenBank/DDBJ whole genome shotgun (WGS) entry which is preliminary data.</text>
</comment>
<dbReference type="Pfam" id="PF18119">
    <property type="entry name" value="RIG-I_C"/>
    <property type="match status" value="1"/>
</dbReference>
<dbReference type="InterPro" id="IPR027417">
    <property type="entry name" value="P-loop_NTPase"/>
</dbReference>
<dbReference type="Gene3D" id="1.20.1320.30">
    <property type="match status" value="1"/>
</dbReference>
<dbReference type="Pfam" id="PF11648">
    <property type="entry name" value="RIG-I_C-RD"/>
    <property type="match status" value="1"/>
</dbReference>
<evidence type="ECO:0000259" key="18">
    <source>
        <dbReference type="PROSITE" id="PS51789"/>
    </source>
</evidence>
<dbReference type="CDD" id="cd12090">
    <property type="entry name" value="MDA5_ID"/>
    <property type="match status" value="1"/>
</dbReference>
<proteinExistence type="inferred from homology"/>
<keyword evidence="14" id="KW-0051">Antiviral defense</keyword>
<dbReference type="EC" id="3.6.4.13" evidence="3"/>
<dbReference type="PANTHER" id="PTHR14074:SF7">
    <property type="entry name" value="ATP-DEPENDENT RNA HELICASE DHX58"/>
    <property type="match status" value="1"/>
</dbReference>